<dbReference type="GO" id="GO:0019005">
    <property type="term" value="C:SCF ubiquitin ligase complex"/>
    <property type="evidence" value="ECO:0000318"/>
    <property type="project" value="GO_Central"/>
</dbReference>
<reference evidence="2 3" key="1">
    <citation type="journal article" date="2014" name="Nat. Commun.">
        <title>Klebsormidium flaccidum genome reveals primary factors for plant terrestrial adaptation.</title>
        <authorList>
            <person name="Hori K."/>
            <person name="Maruyama F."/>
            <person name="Fujisawa T."/>
            <person name="Togashi T."/>
            <person name="Yamamoto N."/>
            <person name="Seo M."/>
            <person name="Sato S."/>
            <person name="Yamada T."/>
            <person name="Mori H."/>
            <person name="Tajima N."/>
            <person name="Moriyama T."/>
            <person name="Ikeuchi M."/>
            <person name="Watanabe M."/>
            <person name="Wada H."/>
            <person name="Kobayashi K."/>
            <person name="Saito M."/>
            <person name="Masuda T."/>
            <person name="Sasaki-Sekimoto Y."/>
            <person name="Mashiguchi K."/>
            <person name="Awai K."/>
            <person name="Shimojima M."/>
            <person name="Masuda S."/>
            <person name="Iwai M."/>
            <person name="Nobusawa T."/>
            <person name="Narise T."/>
            <person name="Kondo S."/>
            <person name="Saito H."/>
            <person name="Sato R."/>
            <person name="Murakawa M."/>
            <person name="Ihara Y."/>
            <person name="Oshima-Yamada Y."/>
            <person name="Ohtaka K."/>
            <person name="Satoh M."/>
            <person name="Sonobe K."/>
            <person name="Ishii M."/>
            <person name="Ohtani R."/>
            <person name="Kanamori-Sato M."/>
            <person name="Honoki R."/>
            <person name="Miyazaki D."/>
            <person name="Mochizuki H."/>
            <person name="Umetsu J."/>
            <person name="Higashi K."/>
            <person name="Shibata D."/>
            <person name="Kamiya Y."/>
            <person name="Sato N."/>
            <person name="Nakamura Y."/>
            <person name="Tabata S."/>
            <person name="Ida S."/>
            <person name="Kurokawa K."/>
            <person name="Ohta H."/>
        </authorList>
    </citation>
    <scope>NUCLEOTIDE SEQUENCE [LARGE SCALE GENOMIC DNA]</scope>
    <source>
        <strain evidence="2 3">NIES-2285</strain>
    </source>
</reference>
<proteinExistence type="predicted"/>
<dbReference type="Gene3D" id="3.80.10.10">
    <property type="entry name" value="Ribonuclease Inhibitor"/>
    <property type="match status" value="2"/>
</dbReference>
<dbReference type="AlphaFoldDB" id="A0A1Y1I7R4"/>
<evidence type="ECO:0000256" key="1">
    <source>
        <dbReference type="SAM" id="MobiDB-lite"/>
    </source>
</evidence>
<dbReference type="EMBL" id="DF237274">
    <property type="protein sequence ID" value="GAQ87014.1"/>
    <property type="molecule type" value="Genomic_DNA"/>
</dbReference>
<dbReference type="STRING" id="105231.A0A1Y1I7R4"/>
<name>A0A1Y1I7R4_KLENI</name>
<dbReference type="SUPFAM" id="SSF52047">
    <property type="entry name" value="RNI-like"/>
    <property type="match status" value="2"/>
</dbReference>
<feature type="region of interest" description="Disordered" evidence="1">
    <location>
        <begin position="224"/>
        <end position="255"/>
    </location>
</feature>
<dbReference type="Proteomes" id="UP000054558">
    <property type="component" value="Unassembled WGS sequence"/>
</dbReference>
<dbReference type="InterPro" id="IPR032675">
    <property type="entry name" value="LRR_dom_sf"/>
</dbReference>
<evidence type="ECO:0000313" key="3">
    <source>
        <dbReference type="Proteomes" id="UP000054558"/>
    </source>
</evidence>
<accession>A0A1Y1I7R4</accession>
<evidence type="ECO:0000313" key="2">
    <source>
        <dbReference type="EMBL" id="GAQ87014.1"/>
    </source>
</evidence>
<feature type="compositionally biased region" description="Acidic residues" evidence="1">
    <location>
        <begin position="244"/>
        <end position="255"/>
    </location>
</feature>
<gene>
    <name evidence="2" type="ORF">KFL_003250170</name>
</gene>
<organism evidence="2 3">
    <name type="scientific">Klebsormidium nitens</name>
    <name type="common">Green alga</name>
    <name type="synonym">Ulothrix nitens</name>
    <dbReference type="NCBI Taxonomy" id="105231"/>
    <lineage>
        <taxon>Eukaryota</taxon>
        <taxon>Viridiplantae</taxon>
        <taxon>Streptophyta</taxon>
        <taxon>Klebsormidiophyceae</taxon>
        <taxon>Klebsormidiales</taxon>
        <taxon>Klebsormidiaceae</taxon>
        <taxon>Klebsormidium</taxon>
    </lineage>
</organism>
<sequence length="958" mass="106579">MDGPTAAVAEHERPGHLCRGSTCIDLYGNRAKDKWKAADYTGCAEDAARALRLLEGFEKWLASNSDLLKKVTPEESGKAKLTKQRSRDDSTLPSHRRRLVNRLERLGREGLQGKGSPGGRRLMKSLSLGSAKRAYAMAEEGEEEGLGDREALALERRKRLRCKLLMLRAGGLYYAGKKLEAVQAFEDVLVWDVDCERARHKLVDVLRKADQHLLELLDASRPQVKSPEALPYGGPKTDFKDADTNGEESDDEDIEEEVPTLMSRCQAVIMAHRSLWKPALQTLPLDLMQDLAKRKSTQETTSNESITNFIGEGTKSLIILHNSKNKRLSRETLEQVPALVPNLEELDLTLSVPLNPATGSMSRFKVGRPEKLEFEPLLSQHFWEELHRRCRGLRRLQVSRDRCTFRSAEEWEAFSRNLASLRSFRLDGCKFEASVDPALLLRLSPALVHLHLCNLHLPLGDDTFSQLASRLPLLRQLEIRGCPDLSDASLVAVAEHCPGLQSLTVQSHRMTGIGVQAILQACSQLVRVRLGISTVRGAFEGLPVMAHLTEISSCAKTASDMDEASLFSISGGACPALTSLELYACTAATDEVTRRLAEHCPRMRKLALGFTPTLRGQHLREFRELRVVKLEMCERLHGPNIRDFIRANTKLEWLSIEHRDRFVQDREAVSLTEDAFDNNMEQFPNFKHFQVKSSHHWAGLQMRPFLMSAPYLETINLIDCPKIRDLPFLGIPDNSFRRLTKLHLHQLGISDEGLKALSAAACRLRVIHFCKLENITEVGVGQLVAEHGVTLRQCLLNVCPKVSAACFRVILAQASRLERLHFWGPSAWLTDEFVEGELCVAPCAATLTSLHLCDCEELTLRSVTKILSSLPELRSLDLTDSVPGLVKEQARELVVATGNRVQLRGGQSPWKSMARARGGRGVVRGAALPAAAEGGAAGSLVGEGEELRRAASQAFESW</sequence>
<protein>
    <submittedName>
        <fullName evidence="2">Uncharacterized protein</fullName>
    </submittedName>
</protein>
<dbReference type="OrthoDB" id="550575at2759"/>
<dbReference type="InterPro" id="IPR006553">
    <property type="entry name" value="Leu-rich_rpt_Cys-con_subtyp"/>
</dbReference>
<dbReference type="SMART" id="SM00367">
    <property type="entry name" value="LRR_CC"/>
    <property type="match status" value="6"/>
</dbReference>
<keyword evidence="3" id="KW-1185">Reference proteome</keyword>
<dbReference type="PANTHER" id="PTHR13318">
    <property type="entry name" value="PARTNER OF PAIRED, ISOFORM B-RELATED"/>
    <property type="match status" value="1"/>
</dbReference>
<dbReference type="GO" id="GO:0031146">
    <property type="term" value="P:SCF-dependent proteasomal ubiquitin-dependent protein catabolic process"/>
    <property type="evidence" value="ECO:0000318"/>
    <property type="project" value="GO_Central"/>
</dbReference>
<dbReference type="OMA" id="RQSASHY"/>